<dbReference type="RefSeq" id="WP_345134380.1">
    <property type="nucleotide sequence ID" value="NZ_BAABAT010000027.1"/>
</dbReference>
<dbReference type="InterPro" id="IPR011050">
    <property type="entry name" value="Pectin_lyase_fold/virulence"/>
</dbReference>
<dbReference type="Pfam" id="PF22815">
    <property type="entry name" value="CatAgl_D1"/>
    <property type="match status" value="1"/>
</dbReference>
<reference evidence="7" key="1">
    <citation type="journal article" date="2019" name="Int. J. Syst. Evol. Microbiol.">
        <title>The Global Catalogue of Microorganisms (GCM) 10K type strain sequencing project: providing services to taxonomists for standard genome sequencing and annotation.</title>
        <authorList>
            <consortium name="The Broad Institute Genomics Platform"/>
            <consortium name="The Broad Institute Genome Sequencing Center for Infectious Disease"/>
            <person name="Wu L."/>
            <person name="Ma J."/>
        </authorList>
    </citation>
    <scope>NUCLEOTIDE SEQUENCE [LARGE SCALE GENOMIC DNA]</scope>
    <source>
        <strain evidence="7">JCM 17441</strain>
    </source>
</reference>
<keyword evidence="7" id="KW-1185">Reference proteome</keyword>
<dbReference type="InterPro" id="IPR036116">
    <property type="entry name" value="FN3_sf"/>
</dbReference>
<dbReference type="Pfam" id="PF07705">
    <property type="entry name" value="CARDB"/>
    <property type="match status" value="2"/>
</dbReference>
<dbReference type="Gene3D" id="2.60.120.260">
    <property type="entry name" value="Galactose-binding domain-like"/>
    <property type="match status" value="3"/>
</dbReference>
<feature type="domain" description="F5/8 type C" evidence="4">
    <location>
        <begin position="197"/>
        <end position="306"/>
    </location>
</feature>
<dbReference type="InterPro" id="IPR013783">
    <property type="entry name" value="Ig-like_fold"/>
</dbReference>
<dbReference type="EMBL" id="BAABAT010000027">
    <property type="protein sequence ID" value="GAA4257404.1"/>
    <property type="molecule type" value="Genomic_DNA"/>
</dbReference>
<organism evidence="6 7">
    <name type="scientific">Dactylosporangium darangshiense</name>
    <dbReference type="NCBI Taxonomy" id="579108"/>
    <lineage>
        <taxon>Bacteria</taxon>
        <taxon>Bacillati</taxon>
        <taxon>Actinomycetota</taxon>
        <taxon>Actinomycetes</taxon>
        <taxon>Micromonosporales</taxon>
        <taxon>Micromonosporaceae</taxon>
        <taxon>Dactylosporangium</taxon>
    </lineage>
</organism>
<proteinExistence type="predicted"/>
<feature type="domain" description="Fibronectin type-III" evidence="5">
    <location>
        <begin position="314"/>
        <end position="405"/>
    </location>
</feature>
<dbReference type="Pfam" id="PF22633">
    <property type="entry name" value="F5_F8_type_C_2"/>
    <property type="match status" value="3"/>
</dbReference>
<feature type="region of interest" description="Disordered" evidence="3">
    <location>
        <begin position="484"/>
        <end position="504"/>
    </location>
</feature>
<dbReference type="InterPro" id="IPR000421">
    <property type="entry name" value="FA58C"/>
</dbReference>
<feature type="domain" description="F5/8 type C" evidence="4">
    <location>
        <begin position="28"/>
        <end position="168"/>
    </location>
</feature>
<dbReference type="InterPro" id="IPR003961">
    <property type="entry name" value="FN3_dom"/>
</dbReference>
<evidence type="ECO:0008006" key="8">
    <source>
        <dbReference type="Google" id="ProtNLM"/>
    </source>
</evidence>
<keyword evidence="1" id="KW-0378">Hydrolase</keyword>
<comment type="caution">
    <text evidence="6">The sequence shown here is derived from an EMBL/GenBank/DDBJ whole genome shotgun (WGS) entry which is preliminary data.</text>
</comment>
<dbReference type="InterPro" id="IPR008979">
    <property type="entry name" value="Galactose-bd-like_sf"/>
</dbReference>
<accession>A0ABP8DJE1</accession>
<evidence type="ECO:0000259" key="5">
    <source>
        <dbReference type="PROSITE" id="PS50853"/>
    </source>
</evidence>
<evidence type="ECO:0000256" key="3">
    <source>
        <dbReference type="SAM" id="MobiDB-lite"/>
    </source>
</evidence>
<dbReference type="SMART" id="SM00060">
    <property type="entry name" value="FN3"/>
    <property type="match status" value="3"/>
</dbReference>
<dbReference type="InterPro" id="IPR012334">
    <property type="entry name" value="Pectin_lyas_fold"/>
</dbReference>
<dbReference type="PROSITE" id="PS50022">
    <property type="entry name" value="FA58C_3"/>
    <property type="match status" value="2"/>
</dbReference>
<evidence type="ECO:0000313" key="6">
    <source>
        <dbReference type="EMBL" id="GAA4257404.1"/>
    </source>
</evidence>
<feature type="compositionally biased region" description="Low complexity" evidence="3">
    <location>
        <begin position="489"/>
        <end position="504"/>
    </location>
</feature>
<gene>
    <name evidence="6" type="ORF">GCM10022255_074020</name>
</gene>
<dbReference type="InterPro" id="IPR055149">
    <property type="entry name" value="Agl_cat_D2"/>
</dbReference>
<dbReference type="Proteomes" id="UP001500620">
    <property type="component" value="Unassembled WGS sequence"/>
</dbReference>
<dbReference type="SMART" id="SM00231">
    <property type="entry name" value="FA58C"/>
    <property type="match status" value="2"/>
</dbReference>
<evidence type="ECO:0000313" key="7">
    <source>
        <dbReference type="Proteomes" id="UP001500620"/>
    </source>
</evidence>
<dbReference type="InterPro" id="IPR033801">
    <property type="entry name" value="CBM6-CBM35-CBM36-like_1"/>
</dbReference>
<dbReference type="PROSITE" id="PS50853">
    <property type="entry name" value="FN3"/>
    <property type="match status" value="1"/>
</dbReference>
<feature type="compositionally biased region" description="Polar residues" evidence="3">
    <location>
        <begin position="388"/>
        <end position="413"/>
    </location>
</feature>
<keyword evidence="2" id="KW-0119">Carbohydrate metabolism</keyword>
<dbReference type="SUPFAM" id="SSF49785">
    <property type="entry name" value="Galactose-binding domain-like"/>
    <property type="match status" value="3"/>
</dbReference>
<dbReference type="SMART" id="SM00710">
    <property type="entry name" value="PbH1"/>
    <property type="match status" value="9"/>
</dbReference>
<dbReference type="InterPro" id="IPR011635">
    <property type="entry name" value="CARDB"/>
</dbReference>
<keyword evidence="1" id="KW-0326">Glycosidase</keyword>
<evidence type="ECO:0000256" key="1">
    <source>
        <dbReference type="ARBA" id="ARBA00023295"/>
    </source>
</evidence>
<protein>
    <recommendedName>
        <fullName evidence="8">Secreted glycosyl hydrolase</fullName>
    </recommendedName>
</protein>
<dbReference type="CDD" id="cd14490">
    <property type="entry name" value="CBM6-CBM35-CBM36_like_1"/>
    <property type="match status" value="1"/>
</dbReference>
<evidence type="ECO:0000259" key="4">
    <source>
        <dbReference type="PROSITE" id="PS50022"/>
    </source>
</evidence>
<keyword evidence="2" id="KW-0624">Polysaccharide degradation</keyword>
<feature type="region of interest" description="Disordered" evidence="3">
    <location>
        <begin position="387"/>
        <end position="413"/>
    </location>
</feature>
<sequence length="1528" mass="158819">MRRTNLIKVVATAVATVVIATMGWVVVANAAGGPNLASGRPASASSSNAGFVAGNLNDGNQATYWESSGALPQWGQVDLGGSVSVDQVVLKLPAGWGARTQTLSVQGSLDGQSYFNLVASGDRAFSPASSNVVTLNFTATSTRFVRVNISANTGWPAAQLSELEVYGSASASTNLAAGRPTFESGHADVYPSGNVVDGNQGTYWESTNNAFPQWATVDLGATLNINKVVLKTPSTWGARNQTLSVQGSVNNTSFTDIVASATYAFSGTNTVTITFTTASTRYVRILITANSAWPAAQLSELEVYGPAGSTDTIAPSVPGTLSFTQSGTSINLSWGASTDTGGSGLAGYDVYRNGTLAGSVGSGTTTFTDTQPATATVSYFVRARDGAGNQSANSNTVTRTGTSPDTTAPTVPGTLSFTQSGTTITLNWGASTDTGGSGLAGYNVYRDGALAATLGTVLTFNDTQPATATVSYFVRARDGAGNLSGNSNTVTRTGTTPDTTAPTVPGTLSFTQSGTSINLSWGASTDTGGSGLAGYNVYRDGALAATLGTVLTFTDTQPTTATVSYFVRARDGAGNLSGNSNTVTRTGTTPPGCTNVALGKAMTATGSTFTFTPEKANDGLLTTYWEGAAGFPQSLTVALGANYILTGINVKLNPDPAWGTRKQNIQILGRDQAATTYTSLVPATDYQFVQNNNAVSIPFNATTADVQLRFNSNDGAPSGQVAELEVCGTPAPNPDLVVSSVSWTPASPNETSAITLSATVQNIGTAPAGATTVNFNLGGALAGTVPVGGLAAGASTTVSFNAGQRPMGSYAVSAVVDPTNTIIEQNNANNTFTATSQLVVAQAPGPDLQVLGIASNPANPAIGAAVTFIVAVNNRGTTGVAANTVTRVQVGTATLNTNSPAIGAGQTVNVSITGSWTATSGGATIVATADATNIVDETNENNNTLSQAIVVGRGAAVPYVEYEAEAANYQGALLTPDPLRTFGHTNFATESSGRQSVRLNTTGQFVEFTSTNQSNSIVVRNSVPDSAGGGGQDYSLSLYINGSFAQKLTLSSRNSWLYGTTDDTESLSNTPSADARRLFDESHALLTQSYPPGTKFKLQRDAADNASFYIIDFIDLEQVAPAASQPAGCTSITAYGAVANDGIDDTAAIQRAVMDDQNGVISCVWIPSGQWRQEQKILTPDPTRGQYNQKGIRDVTIRGAGMWYSQLYTNTEPQNVVGNINHPDEGNVGFDIDDNTQISDIAIFGMTTNRKNRGHGLNGRFGKNTKISNVWIEHVNVGAWVGRDYSDTPAYWNPGDGLEFTGMRIRDTYADGINFSNGTRNSKVFNSSFRSTGDDSLAVWANPRVKDTAVDVEHDNHFTNNTVQLPWRANGIAIYGGYGNAIENNLISDTMNYPGIMLATDHSPLPFSGTTTVSNNGLYRCGGVFWNEAQEFGAITLFPSTSDIVGVTIRDTDIYDSTYDGIQFKNGGGNMPNVAITNVKIDKSNNGAGILAMSGARGNANLTNVTITNSNDGNIFIQPGSQFVITGG</sequence>
<evidence type="ECO:0000256" key="2">
    <source>
        <dbReference type="ARBA" id="ARBA00023326"/>
    </source>
</evidence>
<dbReference type="SUPFAM" id="SSF51126">
    <property type="entry name" value="Pectin lyase-like"/>
    <property type="match status" value="1"/>
</dbReference>
<dbReference type="SUPFAM" id="SSF49265">
    <property type="entry name" value="Fibronectin type III"/>
    <property type="match status" value="2"/>
</dbReference>
<name>A0ABP8DJE1_9ACTN</name>
<dbReference type="Pfam" id="PF22816">
    <property type="entry name" value="CatAgl_D2"/>
    <property type="match status" value="1"/>
</dbReference>
<dbReference type="Gene3D" id="2.60.40.10">
    <property type="entry name" value="Immunoglobulins"/>
    <property type="match status" value="5"/>
</dbReference>
<dbReference type="InterPro" id="IPR006626">
    <property type="entry name" value="PbH1"/>
</dbReference>
<dbReference type="Gene3D" id="2.160.20.10">
    <property type="entry name" value="Single-stranded right-handed beta-helix, Pectin lyase-like"/>
    <property type="match status" value="1"/>
</dbReference>